<dbReference type="Pfam" id="PF04972">
    <property type="entry name" value="BON"/>
    <property type="match status" value="1"/>
</dbReference>
<dbReference type="EMBL" id="JADLQN010000001">
    <property type="protein sequence ID" value="MBF6353134.1"/>
    <property type="molecule type" value="Genomic_DNA"/>
</dbReference>
<proteinExistence type="predicted"/>
<comment type="caution">
    <text evidence="2">The sequence shown here is derived from an EMBL/GenBank/DDBJ whole genome shotgun (WGS) entry which is preliminary data.</text>
</comment>
<dbReference type="Gene3D" id="3.40.1520.20">
    <property type="match status" value="1"/>
</dbReference>
<organism evidence="2 3">
    <name type="scientific">Nocardia higoensis</name>
    <dbReference type="NCBI Taxonomy" id="228599"/>
    <lineage>
        <taxon>Bacteria</taxon>
        <taxon>Bacillati</taxon>
        <taxon>Actinomycetota</taxon>
        <taxon>Actinomycetes</taxon>
        <taxon>Mycobacteriales</taxon>
        <taxon>Nocardiaceae</taxon>
        <taxon>Nocardia</taxon>
    </lineage>
</organism>
<gene>
    <name evidence="2" type="ORF">IU449_00975</name>
</gene>
<evidence type="ECO:0000313" key="3">
    <source>
        <dbReference type="Proteomes" id="UP000707731"/>
    </source>
</evidence>
<evidence type="ECO:0000313" key="2">
    <source>
        <dbReference type="EMBL" id="MBF6353134.1"/>
    </source>
</evidence>
<dbReference type="InterPro" id="IPR007055">
    <property type="entry name" value="BON_dom"/>
</dbReference>
<accession>A0ABS0D3R8</accession>
<sequence length="104" mass="11739">MPVRKGDEAVGSPEPPQYAVAHLRKALAEDERTCELGIHITIRGETIVLDGEVESDERRQLIETVVRETLPQLAVHNDVRVAHITAPDQHETLSVTRRSRRERS</sequence>
<feature type="domain" description="BON" evidence="1">
    <location>
        <begin position="21"/>
        <end position="82"/>
    </location>
</feature>
<protein>
    <submittedName>
        <fullName evidence="2">BON domain-containing protein</fullName>
    </submittedName>
</protein>
<keyword evidence="3" id="KW-1185">Reference proteome</keyword>
<reference evidence="2 3" key="1">
    <citation type="submission" date="2020-10" db="EMBL/GenBank/DDBJ databases">
        <title>Identification of Nocardia species via Next-generation sequencing and recognition of intraspecies genetic diversity.</title>
        <authorList>
            <person name="Li P."/>
            <person name="Li P."/>
            <person name="Lu B."/>
        </authorList>
    </citation>
    <scope>NUCLEOTIDE SEQUENCE [LARGE SCALE GENOMIC DNA]</scope>
    <source>
        <strain evidence="2 3">BJ06-0143</strain>
    </source>
</reference>
<dbReference type="Proteomes" id="UP000707731">
    <property type="component" value="Unassembled WGS sequence"/>
</dbReference>
<name>A0ABS0D3R8_9NOCA</name>
<evidence type="ECO:0000259" key="1">
    <source>
        <dbReference type="Pfam" id="PF04972"/>
    </source>
</evidence>